<evidence type="ECO:0000256" key="2">
    <source>
        <dbReference type="SAM" id="MobiDB-lite"/>
    </source>
</evidence>
<evidence type="ECO:0000256" key="1">
    <source>
        <dbReference type="ARBA" id="ARBA00004141"/>
    </source>
</evidence>
<dbReference type="GO" id="GO:0016020">
    <property type="term" value="C:membrane"/>
    <property type="evidence" value="ECO:0007669"/>
    <property type="project" value="UniProtKB-SubCell"/>
</dbReference>
<evidence type="ECO:0000313" key="6">
    <source>
        <dbReference type="Proteomes" id="UP001342314"/>
    </source>
</evidence>
<evidence type="ECO:0000313" key="5">
    <source>
        <dbReference type="EMBL" id="GJN88912.1"/>
    </source>
</evidence>
<feature type="transmembrane region" description="Helical" evidence="3">
    <location>
        <begin position="173"/>
        <end position="193"/>
    </location>
</feature>
<dbReference type="Gene3D" id="1.20.1250.20">
    <property type="entry name" value="MFS general substrate transporter like domains"/>
    <property type="match status" value="1"/>
</dbReference>
<dbReference type="PRINTS" id="PR00625">
    <property type="entry name" value="JDOMAIN"/>
</dbReference>
<dbReference type="Gene3D" id="1.10.287.110">
    <property type="entry name" value="DnaJ domain"/>
    <property type="match status" value="1"/>
</dbReference>
<reference evidence="5 6" key="1">
    <citation type="submission" date="2021-12" db="EMBL/GenBank/DDBJ databases">
        <title>High titer production of polyol ester of fatty acids by Rhodotorula paludigena BS15 towards product separation-free biomass refinery.</title>
        <authorList>
            <person name="Mano J."/>
            <person name="Ono H."/>
            <person name="Tanaka T."/>
            <person name="Naito K."/>
            <person name="Sushida H."/>
            <person name="Ike M."/>
            <person name="Tokuyasu K."/>
            <person name="Kitaoka M."/>
        </authorList>
    </citation>
    <scope>NUCLEOTIDE SEQUENCE [LARGE SCALE GENOMIC DNA]</scope>
    <source>
        <strain evidence="5 6">BS15</strain>
    </source>
</reference>
<dbReference type="Pfam" id="PF07690">
    <property type="entry name" value="MFS_1"/>
    <property type="match status" value="1"/>
</dbReference>
<dbReference type="InterPro" id="IPR011701">
    <property type="entry name" value="MFS"/>
</dbReference>
<dbReference type="PANTHER" id="PTHR44200:SF1">
    <property type="entry name" value="DNAJ HOMOLOG SUBFAMILY C MEMBER 7"/>
    <property type="match status" value="1"/>
</dbReference>
<dbReference type="InterPro" id="IPR019734">
    <property type="entry name" value="TPR_rpt"/>
</dbReference>
<gene>
    <name evidence="5" type="ORF">Rhopal_001883-T1</name>
</gene>
<feature type="region of interest" description="Disordered" evidence="2">
    <location>
        <begin position="1"/>
        <end position="31"/>
    </location>
</feature>
<dbReference type="EMBL" id="BQKY01000004">
    <property type="protein sequence ID" value="GJN88912.1"/>
    <property type="molecule type" value="Genomic_DNA"/>
</dbReference>
<dbReference type="PROSITE" id="PS00636">
    <property type="entry name" value="DNAJ_1"/>
    <property type="match status" value="1"/>
</dbReference>
<accession>A0AAV5GIL9</accession>
<dbReference type="Gene3D" id="1.25.40.10">
    <property type="entry name" value="Tetratricopeptide repeat domain"/>
    <property type="match status" value="2"/>
</dbReference>
<dbReference type="InterPro" id="IPR052758">
    <property type="entry name" value="SRC_co-chaperone"/>
</dbReference>
<dbReference type="PANTHER" id="PTHR44200">
    <property type="entry name" value="DNAJ HOMOLOG SUBFAMILY C MEMBER 7"/>
    <property type="match status" value="1"/>
</dbReference>
<dbReference type="GO" id="GO:0022857">
    <property type="term" value="F:transmembrane transporter activity"/>
    <property type="evidence" value="ECO:0007669"/>
    <property type="project" value="InterPro"/>
</dbReference>
<feature type="transmembrane region" description="Helical" evidence="3">
    <location>
        <begin position="374"/>
        <end position="397"/>
    </location>
</feature>
<keyword evidence="3" id="KW-0472">Membrane</keyword>
<dbReference type="InterPro" id="IPR018253">
    <property type="entry name" value="DnaJ_domain_CS"/>
</dbReference>
<feature type="domain" description="J" evidence="4">
    <location>
        <begin position="821"/>
        <end position="881"/>
    </location>
</feature>
<evidence type="ECO:0000259" key="4">
    <source>
        <dbReference type="PROSITE" id="PS50076"/>
    </source>
</evidence>
<dbReference type="PROSITE" id="PS50076">
    <property type="entry name" value="DNAJ_2"/>
    <property type="match status" value="1"/>
</dbReference>
<proteinExistence type="predicted"/>
<evidence type="ECO:0000256" key="3">
    <source>
        <dbReference type="SAM" id="Phobius"/>
    </source>
</evidence>
<feature type="transmembrane region" description="Helical" evidence="3">
    <location>
        <begin position="318"/>
        <end position="338"/>
    </location>
</feature>
<dbReference type="SUPFAM" id="SSF103473">
    <property type="entry name" value="MFS general substrate transporter"/>
    <property type="match status" value="1"/>
</dbReference>
<dbReference type="SMART" id="SM00271">
    <property type="entry name" value="DnaJ"/>
    <property type="match status" value="1"/>
</dbReference>
<dbReference type="InterPro" id="IPR011990">
    <property type="entry name" value="TPR-like_helical_dom_sf"/>
</dbReference>
<dbReference type="SUPFAM" id="SSF46565">
    <property type="entry name" value="Chaperone J-domain"/>
    <property type="match status" value="1"/>
</dbReference>
<dbReference type="InterPro" id="IPR036869">
    <property type="entry name" value="J_dom_sf"/>
</dbReference>
<dbReference type="SMART" id="SM00028">
    <property type="entry name" value="TPR"/>
    <property type="match status" value="4"/>
</dbReference>
<feature type="transmembrane region" description="Helical" evidence="3">
    <location>
        <begin position="205"/>
        <end position="225"/>
    </location>
</feature>
<comment type="caution">
    <text evidence="5">The sequence shown here is derived from an EMBL/GenBank/DDBJ whole genome shotgun (WGS) entry which is preliminary data.</text>
</comment>
<feature type="transmembrane region" description="Helical" evidence="3">
    <location>
        <begin position="89"/>
        <end position="107"/>
    </location>
</feature>
<keyword evidence="3" id="KW-0812">Transmembrane</keyword>
<protein>
    <recommendedName>
        <fullName evidence="4">J domain-containing protein</fullName>
    </recommendedName>
</protein>
<dbReference type="SUPFAM" id="SSF48452">
    <property type="entry name" value="TPR-like"/>
    <property type="match status" value="1"/>
</dbReference>
<feature type="transmembrane region" description="Helical" evidence="3">
    <location>
        <begin position="417"/>
        <end position="441"/>
    </location>
</feature>
<dbReference type="CDD" id="cd06257">
    <property type="entry name" value="DnaJ"/>
    <property type="match status" value="1"/>
</dbReference>
<feature type="transmembrane region" description="Helical" evidence="3">
    <location>
        <begin position="288"/>
        <end position="311"/>
    </location>
</feature>
<sequence length="881" mass="95496">MPHSTAPIELDTITSAPPSPVRGRPDSISNPFELEVKTPATSIRSAAAASDALESIDDGPARRLEGLNIGGEGEAGAQELPPVDRSRHAWAFVAAAFFLDLAVIVLFRRYPDWIKTALWTSLAINCGSMLLSSWATELWQLIVLQGVVCGATGAVLYAPVFSWLNDWFVQRKGLASGIIFSGTGVGGLVFPFLISKLLEKYGFAWMIRAWSIITAVVFSIAVYFIRPRIPPRRLKGAERGPWLAVDVKLLWNPMFSIMALASILSSLSTFPVTLYLASYASNLTTSTFIAEVVVGVFNATASLGCAVTGWVSDYDYPLAVSICGAAGGLIAVTAWGLADSLAKTYGFAVLFGFTSQMIASWGGTALDVSNGNPYTATVVFGLLSFVRGVASIVMPFVSQGLYRPDHGGTEGWGRFGFSNMIIFVGVTAFLSAVAGVALGWVRRQKVKQATMTKSKKRRMAEAKAASAAHADGTTDNAATEGPGASGTDSTTAPLLRPPPALAAQLAQLRRQLEAGVFSRAYTTVGSMLSLPPASSERLSVLLHLASTTTAIELYLRQSDWRVVLSLVPEAERLWQKAHDLAVKEGQGSSAPGPPFPPERYEWMCTANEGLQDWEAMLKCARDSLVWKTTTFPLVHYFIARGLFQQAKLDEAIRAGEKAKSVDPAAKLKTATLLDHIRRISSLKSAGNEAYKAGDFATAIRRYTEALSAHCEVPLVTAMLHSNRALAHFYARQYPAALSDSALALKHSPRFAKAFATRARAHCALAQYSAAQVCIDQAISFAPAGSSERDGYVAEKKRIERLKREREDEAKKSKPKPAGWKDHYAILGLSRLASANEIRAAFRRLSLQHHPDKGGKHELFVEIKESYEVLIDPVTKRRYDLS</sequence>
<dbReference type="Proteomes" id="UP001342314">
    <property type="component" value="Unassembled WGS sequence"/>
</dbReference>
<keyword evidence="6" id="KW-1185">Reference proteome</keyword>
<keyword evidence="3" id="KW-1133">Transmembrane helix</keyword>
<feature type="transmembrane region" description="Helical" evidence="3">
    <location>
        <begin position="257"/>
        <end position="276"/>
    </location>
</feature>
<name>A0AAV5GIL9_9BASI</name>
<dbReference type="InterPro" id="IPR001623">
    <property type="entry name" value="DnaJ_domain"/>
</dbReference>
<feature type="transmembrane region" description="Helical" evidence="3">
    <location>
        <begin position="141"/>
        <end position="161"/>
    </location>
</feature>
<dbReference type="InterPro" id="IPR036259">
    <property type="entry name" value="MFS_trans_sf"/>
</dbReference>
<dbReference type="AlphaFoldDB" id="A0AAV5GIL9"/>
<organism evidence="5 6">
    <name type="scientific">Rhodotorula paludigena</name>
    <dbReference type="NCBI Taxonomy" id="86838"/>
    <lineage>
        <taxon>Eukaryota</taxon>
        <taxon>Fungi</taxon>
        <taxon>Dikarya</taxon>
        <taxon>Basidiomycota</taxon>
        <taxon>Pucciniomycotina</taxon>
        <taxon>Microbotryomycetes</taxon>
        <taxon>Sporidiobolales</taxon>
        <taxon>Sporidiobolaceae</taxon>
        <taxon>Rhodotorula</taxon>
    </lineage>
</organism>
<comment type="subcellular location">
    <subcellularLocation>
        <location evidence="1">Membrane</location>
        <topology evidence="1">Multi-pass membrane protein</topology>
    </subcellularLocation>
</comment>
<dbReference type="Pfam" id="PF00226">
    <property type="entry name" value="DnaJ"/>
    <property type="match status" value="1"/>
</dbReference>
<feature type="transmembrane region" description="Helical" evidence="3">
    <location>
        <begin position="344"/>
        <end position="362"/>
    </location>
</feature>
<feature type="region of interest" description="Disordered" evidence="2">
    <location>
        <begin position="451"/>
        <end position="496"/>
    </location>
</feature>